<name>A0A0F5PZW0_9HYPH</name>
<keyword evidence="1" id="KW-0732">Signal</keyword>
<evidence type="ECO:0000313" key="5">
    <source>
        <dbReference type="Proteomes" id="UP000182258"/>
    </source>
</evidence>
<keyword evidence="4" id="KW-1185">Reference proteome</keyword>
<evidence type="ECO:0008006" key="6">
    <source>
        <dbReference type="Google" id="ProtNLM"/>
    </source>
</evidence>
<dbReference type="PATRIC" id="fig|728005.3.peg.3214"/>
<reference evidence="3 5" key="2">
    <citation type="submission" date="2016-10" db="EMBL/GenBank/DDBJ databases">
        <authorList>
            <person name="de Groot N.N."/>
        </authorList>
    </citation>
    <scope>NUCLEOTIDE SEQUENCE [LARGE SCALE GENOMIC DNA]</scope>
    <source>
        <strain evidence="3 5">CGMCC 1.10210</strain>
    </source>
</reference>
<dbReference type="Proteomes" id="UP000182258">
    <property type="component" value="Unassembled WGS sequence"/>
</dbReference>
<dbReference type="AlphaFoldDB" id="A0A0F5PZW0"/>
<evidence type="ECO:0000313" key="3">
    <source>
        <dbReference type="EMBL" id="SFD27396.1"/>
    </source>
</evidence>
<evidence type="ECO:0000313" key="2">
    <source>
        <dbReference type="EMBL" id="KKC34212.1"/>
    </source>
</evidence>
<dbReference type="RefSeq" id="WP_046169751.1">
    <property type="nucleotide sequence ID" value="NZ_FOMB01000035.1"/>
</dbReference>
<evidence type="ECO:0000313" key="4">
    <source>
        <dbReference type="Proteomes" id="UP000033519"/>
    </source>
</evidence>
<dbReference type="EMBL" id="FOMB01000035">
    <property type="protein sequence ID" value="SFD27396.1"/>
    <property type="molecule type" value="Genomic_DNA"/>
</dbReference>
<accession>A0A0F5PZW0</accession>
<feature type="chain" id="PRO_5010418801" description="HdeA/HdeB family protein" evidence="1">
    <location>
        <begin position="24"/>
        <end position="118"/>
    </location>
</feature>
<evidence type="ECO:0000256" key="1">
    <source>
        <dbReference type="SAM" id="SignalP"/>
    </source>
</evidence>
<dbReference type="EMBL" id="LAPV01000043">
    <property type="protein sequence ID" value="KKC34212.1"/>
    <property type="molecule type" value="Genomic_DNA"/>
</dbReference>
<dbReference type="Proteomes" id="UP000033519">
    <property type="component" value="Unassembled WGS sequence"/>
</dbReference>
<proteinExistence type="predicted"/>
<reference evidence="2 4" key="1">
    <citation type="submission" date="2015-03" db="EMBL/GenBank/DDBJ databases">
        <authorList>
            <person name="Lepp D."/>
            <person name="Hassan Y.I."/>
            <person name="Li X.-Z."/>
            <person name="Zhou T."/>
        </authorList>
    </citation>
    <scope>NUCLEOTIDE SEQUENCE [LARGE SCALE GENOMIC DNA]</scope>
    <source>
        <strain evidence="2 4">Cr7-05</strain>
    </source>
</reference>
<sequence length="118" mass="12350">MIKKFAAALSVLAVAGLALPAFAEDQVSDAVDKALWCGAAYSAVTQIDGMSAEAIASADAGATAAFNVALVEMEADGIDSAEHDRLVNYYVEMAVENLTNPNAELRYSDEECEAMIGQ</sequence>
<organism evidence="3 5">
    <name type="scientific">Devosia psychrophila</name>
    <dbReference type="NCBI Taxonomy" id="728005"/>
    <lineage>
        <taxon>Bacteria</taxon>
        <taxon>Pseudomonadati</taxon>
        <taxon>Pseudomonadota</taxon>
        <taxon>Alphaproteobacteria</taxon>
        <taxon>Hyphomicrobiales</taxon>
        <taxon>Devosiaceae</taxon>
        <taxon>Devosia</taxon>
    </lineage>
</organism>
<dbReference type="OrthoDB" id="7951422at2"/>
<protein>
    <recommendedName>
        <fullName evidence="6">HdeA/HdeB family protein</fullName>
    </recommendedName>
</protein>
<feature type="signal peptide" evidence="1">
    <location>
        <begin position="1"/>
        <end position="23"/>
    </location>
</feature>
<gene>
    <name evidence="3" type="ORF">SAMN04488059_13524</name>
    <name evidence="2" type="ORF">WH91_04120</name>
</gene>